<organism evidence="5 6">
    <name type="scientific">candidate division MSBL1 archaeon SCGC-AAA259I07</name>
    <dbReference type="NCBI Taxonomy" id="1698266"/>
    <lineage>
        <taxon>Archaea</taxon>
        <taxon>Methanobacteriati</taxon>
        <taxon>Methanobacteriota</taxon>
        <taxon>candidate division MSBL1</taxon>
    </lineage>
</organism>
<keyword evidence="6" id="KW-1185">Reference proteome</keyword>
<dbReference type="EMBL" id="LHXQ01000014">
    <property type="protein sequence ID" value="KXA95127.1"/>
    <property type="molecule type" value="Genomic_DNA"/>
</dbReference>
<dbReference type="PROSITE" id="PS50903">
    <property type="entry name" value="RUBREDOXIN_LIKE"/>
    <property type="match status" value="1"/>
</dbReference>
<accession>A0A133ULT5</accession>
<dbReference type="Pfam" id="PF02915">
    <property type="entry name" value="Rubrerythrin"/>
    <property type="match status" value="1"/>
</dbReference>
<feature type="domain" description="Ferritin-like diiron" evidence="4">
    <location>
        <begin position="1"/>
        <end position="141"/>
    </location>
</feature>
<reference evidence="5 6" key="1">
    <citation type="journal article" date="2016" name="Sci. Rep.">
        <title>Metabolic traits of an uncultured archaeal lineage -MSBL1- from brine pools of the Red Sea.</title>
        <authorList>
            <person name="Mwirichia R."/>
            <person name="Alam I."/>
            <person name="Rashid M."/>
            <person name="Vinu M."/>
            <person name="Ba-Alawi W."/>
            <person name="Anthony Kamau A."/>
            <person name="Kamanda Ngugi D."/>
            <person name="Goker M."/>
            <person name="Klenk H.P."/>
            <person name="Bajic V."/>
            <person name="Stingl U."/>
        </authorList>
    </citation>
    <scope>NUCLEOTIDE SEQUENCE [LARGE SCALE GENOMIC DNA]</scope>
    <source>
        <strain evidence="5">SCGC-AAA259I07</strain>
    </source>
</reference>
<dbReference type="InterPro" id="IPR012347">
    <property type="entry name" value="Ferritin-like"/>
</dbReference>
<dbReference type="PATRIC" id="fig|1698266.3.peg.166"/>
<dbReference type="Pfam" id="PF21349">
    <property type="entry name" value="RUBY_RBDX"/>
    <property type="match status" value="1"/>
</dbReference>
<dbReference type="Gene3D" id="2.20.28.10">
    <property type="match status" value="1"/>
</dbReference>
<dbReference type="InterPro" id="IPR003251">
    <property type="entry name" value="Rr_diiron-bd_dom"/>
</dbReference>
<sequence>MHDMTEGNLHNAFAGESQAHMRYKIYSEIAIEEGYPNVARMFRAISFAERVHASNHLERMPREEGYFSGKNPYGTGTTSENLQAGIDGETFEIEEMYPTYKKVAEFQEEDTAKQSFDWALKAEKIHAKMYKYAKRSVDEGEDVELGKIQICSVCGHTREGEAPSQCPICGAKKEEFKEFS</sequence>
<evidence type="ECO:0000259" key="4">
    <source>
        <dbReference type="PROSITE" id="PS50905"/>
    </source>
</evidence>
<evidence type="ECO:0000313" key="5">
    <source>
        <dbReference type="EMBL" id="KXA95127.1"/>
    </source>
</evidence>
<evidence type="ECO:0008006" key="7">
    <source>
        <dbReference type="Google" id="ProtNLM"/>
    </source>
</evidence>
<dbReference type="PROSITE" id="PS50905">
    <property type="entry name" value="FERRITIN_LIKE"/>
    <property type="match status" value="1"/>
</dbReference>
<dbReference type="AlphaFoldDB" id="A0A133ULT5"/>
<feature type="domain" description="Rubredoxin-like" evidence="3">
    <location>
        <begin position="146"/>
        <end position="179"/>
    </location>
</feature>
<dbReference type="SUPFAM" id="SSF57802">
    <property type="entry name" value="Rubredoxin-like"/>
    <property type="match status" value="1"/>
</dbReference>
<dbReference type="InterPro" id="IPR052753">
    <property type="entry name" value="Rbr2/Nigerythrin"/>
</dbReference>
<gene>
    <name evidence="5" type="ORF">AKJ36_01490</name>
</gene>
<evidence type="ECO:0000256" key="2">
    <source>
        <dbReference type="ARBA" id="ARBA00022982"/>
    </source>
</evidence>
<dbReference type="Proteomes" id="UP000070155">
    <property type="component" value="Unassembled WGS sequence"/>
</dbReference>
<dbReference type="InterPro" id="IPR009040">
    <property type="entry name" value="Ferritin-like_diiron"/>
</dbReference>
<dbReference type="CDD" id="cd00729">
    <property type="entry name" value="rubredoxin_SM"/>
    <property type="match status" value="1"/>
</dbReference>
<keyword evidence="1" id="KW-0813">Transport</keyword>
<dbReference type="GO" id="GO:0016491">
    <property type="term" value="F:oxidoreductase activity"/>
    <property type="evidence" value="ECO:0007669"/>
    <property type="project" value="InterPro"/>
</dbReference>
<evidence type="ECO:0000259" key="3">
    <source>
        <dbReference type="PROSITE" id="PS50903"/>
    </source>
</evidence>
<dbReference type="PANTHER" id="PTHR33746:SF4">
    <property type="entry name" value="RUBRERYTHRIN"/>
    <property type="match status" value="1"/>
</dbReference>
<dbReference type="PANTHER" id="PTHR33746">
    <property type="entry name" value="RUBRERYTHRIN"/>
    <property type="match status" value="1"/>
</dbReference>
<evidence type="ECO:0000313" key="6">
    <source>
        <dbReference type="Proteomes" id="UP000070155"/>
    </source>
</evidence>
<comment type="caution">
    <text evidence="5">The sequence shown here is derived from an EMBL/GenBank/DDBJ whole genome shotgun (WGS) entry which is preliminary data.</text>
</comment>
<proteinExistence type="predicted"/>
<dbReference type="CDD" id="cd01041">
    <property type="entry name" value="Rubrerythrin"/>
    <property type="match status" value="1"/>
</dbReference>
<name>A0A133ULT5_9EURY</name>
<dbReference type="GO" id="GO:0005506">
    <property type="term" value="F:iron ion binding"/>
    <property type="evidence" value="ECO:0007669"/>
    <property type="project" value="InterPro"/>
</dbReference>
<dbReference type="InterPro" id="IPR048574">
    <property type="entry name" value="RUBY_RBDX"/>
</dbReference>
<dbReference type="Gene3D" id="1.20.1260.10">
    <property type="match status" value="1"/>
</dbReference>
<keyword evidence="2" id="KW-0249">Electron transport</keyword>
<dbReference type="InterPro" id="IPR009078">
    <property type="entry name" value="Ferritin-like_SF"/>
</dbReference>
<dbReference type="SUPFAM" id="SSF47240">
    <property type="entry name" value="Ferritin-like"/>
    <property type="match status" value="1"/>
</dbReference>
<evidence type="ECO:0000256" key="1">
    <source>
        <dbReference type="ARBA" id="ARBA00022448"/>
    </source>
</evidence>
<dbReference type="InterPro" id="IPR024934">
    <property type="entry name" value="Rubredoxin-like_dom"/>
</dbReference>
<protein>
    <recommendedName>
        <fullName evidence="7">Rubrerythrin-2</fullName>
    </recommendedName>
</protein>